<dbReference type="AlphaFoldDB" id="A0A6J4TVS1"/>
<evidence type="ECO:0000256" key="1">
    <source>
        <dbReference type="SAM" id="SignalP"/>
    </source>
</evidence>
<feature type="chain" id="PRO_5026699988" evidence="1">
    <location>
        <begin position="20"/>
        <end position="101"/>
    </location>
</feature>
<keyword evidence="1" id="KW-0732">Signal</keyword>
<feature type="signal peptide" evidence="1">
    <location>
        <begin position="1"/>
        <end position="19"/>
    </location>
</feature>
<sequence>MRILILAAALALPAGSSVAQPAASAPAPVLGNPTKFAGARLDCVANRVQHAVQPWQTPKLNRLGELPPGNLHLAVMREVGGCQEPVIVRQGFGALATPGRR</sequence>
<name>A0A6J4TVS1_9SPHN</name>
<accession>A0A6J4TVS1</accession>
<evidence type="ECO:0000313" key="2">
    <source>
        <dbReference type="EMBL" id="CAA9531714.1"/>
    </source>
</evidence>
<dbReference type="EMBL" id="CADCWD010000042">
    <property type="protein sequence ID" value="CAA9531714.1"/>
    <property type="molecule type" value="Genomic_DNA"/>
</dbReference>
<organism evidence="2">
    <name type="scientific">uncultured Sphingosinicella sp</name>
    <dbReference type="NCBI Taxonomy" id="478748"/>
    <lineage>
        <taxon>Bacteria</taxon>
        <taxon>Pseudomonadati</taxon>
        <taxon>Pseudomonadota</taxon>
        <taxon>Alphaproteobacteria</taxon>
        <taxon>Sphingomonadales</taxon>
        <taxon>Sphingosinicellaceae</taxon>
        <taxon>Sphingosinicella</taxon>
        <taxon>environmental samples</taxon>
    </lineage>
</organism>
<reference evidence="2" key="1">
    <citation type="submission" date="2020-02" db="EMBL/GenBank/DDBJ databases">
        <authorList>
            <person name="Meier V. D."/>
        </authorList>
    </citation>
    <scope>NUCLEOTIDE SEQUENCE</scope>
    <source>
        <strain evidence="2">AVDCRST_MAG23</strain>
    </source>
</reference>
<proteinExistence type="predicted"/>
<protein>
    <submittedName>
        <fullName evidence="2">Uncharacterized protein</fullName>
    </submittedName>
</protein>
<gene>
    <name evidence="2" type="ORF">AVDCRST_MAG23-1019</name>
</gene>